<comment type="similarity">
    <text evidence="1">Belongs to the LysR transcriptional regulatory family.</text>
</comment>
<name>A0A1N7F5M7_9NOCA</name>
<dbReference type="PANTHER" id="PTHR30126">
    <property type="entry name" value="HTH-TYPE TRANSCRIPTIONAL REGULATOR"/>
    <property type="match status" value="1"/>
</dbReference>
<dbReference type="GO" id="GO:0003700">
    <property type="term" value="F:DNA-binding transcription factor activity"/>
    <property type="evidence" value="ECO:0007669"/>
    <property type="project" value="InterPro"/>
</dbReference>
<dbReference type="InterPro" id="IPR036388">
    <property type="entry name" value="WH-like_DNA-bd_sf"/>
</dbReference>
<keyword evidence="3 6" id="KW-0238">DNA-binding</keyword>
<dbReference type="PROSITE" id="PS50931">
    <property type="entry name" value="HTH_LYSR"/>
    <property type="match status" value="1"/>
</dbReference>
<evidence type="ECO:0000259" key="5">
    <source>
        <dbReference type="PROSITE" id="PS50931"/>
    </source>
</evidence>
<dbReference type="Gene3D" id="1.10.10.10">
    <property type="entry name" value="Winged helix-like DNA-binding domain superfamily/Winged helix DNA-binding domain"/>
    <property type="match status" value="1"/>
</dbReference>
<dbReference type="AlphaFoldDB" id="A0A1N7F5M7"/>
<sequence>MVLPARLPELSALDVLATVATAGSMSAAARTLNLSQQAVSSRVHAVERELGITVFRRSPVGVVPTDEGALILQWTEDVLRSAHDFASGLSSLRDRRSSAVSVATSMTVAEYLIPGWLVTLQAADPELRIHVRPMNSADVVDAVRIGDADVGFVEGPGPDGDLESTVIGTDDLVLVVPPGHPWATDEPVDAVTIAATRMVQREPGSGTAQVYRDALARLDLRPAEPLLQLRSVSAIRTAVISSGAPGVVSRLSVADDLRRGTLIEVTVAALDLSRSLRAVWPRHTGLRGAARILVEHAQHEQLGMPDR</sequence>
<reference evidence="6 7" key="1">
    <citation type="submission" date="2017-01" db="EMBL/GenBank/DDBJ databases">
        <authorList>
            <person name="Mah S.A."/>
            <person name="Swanson W.J."/>
            <person name="Moy G.W."/>
            <person name="Vacquier V.D."/>
        </authorList>
    </citation>
    <scope>NUCLEOTIDE SEQUENCE [LARGE SCALE GENOMIC DNA]</scope>
    <source>
        <strain evidence="6 7">CPCC 203464</strain>
    </source>
</reference>
<dbReference type="SUPFAM" id="SSF46785">
    <property type="entry name" value="Winged helix' DNA-binding domain"/>
    <property type="match status" value="1"/>
</dbReference>
<dbReference type="RefSeq" id="WP_076478699.1">
    <property type="nucleotide sequence ID" value="NZ_FTNT01000004.1"/>
</dbReference>
<evidence type="ECO:0000313" key="7">
    <source>
        <dbReference type="Proteomes" id="UP000186218"/>
    </source>
</evidence>
<dbReference type="Proteomes" id="UP000186218">
    <property type="component" value="Unassembled WGS sequence"/>
</dbReference>
<proteinExistence type="inferred from homology"/>
<dbReference type="Pfam" id="PF00126">
    <property type="entry name" value="HTH_1"/>
    <property type="match status" value="1"/>
</dbReference>
<evidence type="ECO:0000256" key="4">
    <source>
        <dbReference type="ARBA" id="ARBA00023163"/>
    </source>
</evidence>
<dbReference type="PANTHER" id="PTHR30126:SF39">
    <property type="entry name" value="HTH-TYPE TRANSCRIPTIONAL REGULATOR CYSL"/>
    <property type="match status" value="1"/>
</dbReference>
<organism evidence="6 7">
    <name type="scientific">Williamsia sterculiae</name>
    <dbReference type="NCBI Taxonomy" id="1344003"/>
    <lineage>
        <taxon>Bacteria</taxon>
        <taxon>Bacillati</taxon>
        <taxon>Actinomycetota</taxon>
        <taxon>Actinomycetes</taxon>
        <taxon>Mycobacteriales</taxon>
        <taxon>Nocardiaceae</taxon>
        <taxon>Williamsia</taxon>
    </lineage>
</organism>
<dbReference type="SUPFAM" id="SSF53850">
    <property type="entry name" value="Periplasmic binding protein-like II"/>
    <property type="match status" value="1"/>
</dbReference>
<dbReference type="InterPro" id="IPR000847">
    <property type="entry name" value="LysR_HTH_N"/>
</dbReference>
<gene>
    <name evidence="6" type="ORF">SAMN05445060_1831</name>
</gene>
<evidence type="ECO:0000256" key="2">
    <source>
        <dbReference type="ARBA" id="ARBA00023015"/>
    </source>
</evidence>
<evidence type="ECO:0000313" key="6">
    <source>
        <dbReference type="EMBL" id="SIR95624.1"/>
    </source>
</evidence>
<protein>
    <submittedName>
        <fullName evidence="6">DNA-binding transcriptional regulator, LysR family</fullName>
    </submittedName>
</protein>
<dbReference type="PRINTS" id="PR00039">
    <property type="entry name" value="HTHLYSR"/>
</dbReference>
<dbReference type="InterPro" id="IPR036390">
    <property type="entry name" value="WH_DNA-bd_sf"/>
</dbReference>
<keyword evidence="7" id="KW-1185">Reference proteome</keyword>
<keyword evidence="4" id="KW-0804">Transcription</keyword>
<dbReference type="InterPro" id="IPR005119">
    <property type="entry name" value="LysR_subst-bd"/>
</dbReference>
<dbReference type="EMBL" id="FTNT01000004">
    <property type="protein sequence ID" value="SIR95624.1"/>
    <property type="molecule type" value="Genomic_DNA"/>
</dbReference>
<evidence type="ECO:0000256" key="3">
    <source>
        <dbReference type="ARBA" id="ARBA00023125"/>
    </source>
</evidence>
<dbReference type="OrthoDB" id="9808620at2"/>
<dbReference type="STRING" id="1344003.SAMN05445060_1831"/>
<feature type="domain" description="HTH lysR-type" evidence="5">
    <location>
        <begin position="8"/>
        <end position="65"/>
    </location>
</feature>
<evidence type="ECO:0000256" key="1">
    <source>
        <dbReference type="ARBA" id="ARBA00009437"/>
    </source>
</evidence>
<dbReference type="Pfam" id="PF03466">
    <property type="entry name" value="LysR_substrate"/>
    <property type="match status" value="1"/>
</dbReference>
<dbReference type="GO" id="GO:0000976">
    <property type="term" value="F:transcription cis-regulatory region binding"/>
    <property type="evidence" value="ECO:0007669"/>
    <property type="project" value="TreeGrafter"/>
</dbReference>
<keyword evidence="2" id="KW-0805">Transcription regulation</keyword>
<accession>A0A1N7F5M7</accession>
<dbReference type="Gene3D" id="3.40.190.10">
    <property type="entry name" value="Periplasmic binding protein-like II"/>
    <property type="match status" value="2"/>
</dbReference>